<protein>
    <recommendedName>
        <fullName evidence="4">DUF922 domain-containing protein</fullName>
    </recommendedName>
</protein>
<proteinExistence type="predicted"/>
<accession>A0A2U9T863</accession>
<dbReference type="PROSITE" id="PS51257">
    <property type="entry name" value="PROKAR_LIPOPROTEIN"/>
    <property type="match status" value="1"/>
</dbReference>
<evidence type="ECO:0000256" key="1">
    <source>
        <dbReference type="SAM" id="SignalP"/>
    </source>
</evidence>
<feature type="signal peptide" evidence="1">
    <location>
        <begin position="1"/>
        <end position="20"/>
    </location>
</feature>
<organism evidence="2 3">
    <name type="scientific">Marilutibacter maris</name>
    <dbReference type="NCBI Taxonomy" id="1605891"/>
    <lineage>
        <taxon>Bacteria</taxon>
        <taxon>Pseudomonadati</taxon>
        <taxon>Pseudomonadota</taxon>
        <taxon>Gammaproteobacteria</taxon>
        <taxon>Lysobacterales</taxon>
        <taxon>Lysobacteraceae</taxon>
        <taxon>Marilutibacter</taxon>
    </lineage>
</organism>
<gene>
    <name evidence="2" type="ORF">C9I47_0989</name>
</gene>
<reference evidence="2 3" key="1">
    <citation type="submission" date="2018-05" db="EMBL/GenBank/DDBJ databases">
        <title>The complete genome of Lysobacter maris HZ9B, a marine bacterium antagonistic against terrestrial plant pathogens.</title>
        <authorList>
            <person name="Zhang X.-Q."/>
        </authorList>
    </citation>
    <scope>NUCLEOTIDE SEQUENCE [LARGE SCALE GENOMIC DNA]</scope>
    <source>
        <strain evidence="2 3">HZ9B</strain>
    </source>
</reference>
<dbReference type="AlphaFoldDB" id="A0A2U9T863"/>
<dbReference type="Pfam" id="PF06037">
    <property type="entry name" value="DUF922"/>
    <property type="match status" value="1"/>
</dbReference>
<dbReference type="KEGG" id="lmb:C9I47_0989"/>
<dbReference type="EMBL" id="CP029843">
    <property type="protein sequence ID" value="AWV06708.1"/>
    <property type="molecule type" value="Genomic_DNA"/>
</dbReference>
<name>A0A2U9T863_9GAMM</name>
<evidence type="ECO:0000313" key="3">
    <source>
        <dbReference type="Proteomes" id="UP000249447"/>
    </source>
</evidence>
<dbReference type="OrthoDB" id="532520at2"/>
<evidence type="ECO:0008006" key="4">
    <source>
        <dbReference type="Google" id="ProtNLM"/>
    </source>
</evidence>
<sequence length="186" mass="20867">MMERTIACLVLIAGLQACTAAPPLDVQYYDVEGTTRQALRRSLAERGPIGDDGVRYHAYTRWFVRWNYRLASSAGGCRVDSLEVGLEATMILPRWSGSKDAPASLRRQWERYVAALRLHEEGHYAHGVAVVDEVRRRLAALGGTENCGRLRQRVDAEGEAVLEAYRKREREYDLHTGHGATQGARI</sequence>
<keyword evidence="3" id="KW-1185">Reference proteome</keyword>
<keyword evidence="1" id="KW-0732">Signal</keyword>
<feature type="chain" id="PRO_5015976576" description="DUF922 domain-containing protein" evidence="1">
    <location>
        <begin position="21"/>
        <end position="186"/>
    </location>
</feature>
<dbReference type="InterPro" id="IPR010321">
    <property type="entry name" value="DUF922"/>
</dbReference>
<evidence type="ECO:0000313" key="2">
    <source>
        <dbReference type="EMBL" id="AWV06708.1"/>
    </source>
</evidence>
<dbReference type="Proteomes" id="UP000249447">
    <property type="component" value="Chromosome"/>
</dbReference>